<dbReference type="InterPro" id="IPR047520">
    <property type="entry name" value="XPF_nuclease"/>
</dbReference>
<organism evidence="12 13">
    <name type="scientific">Cutaneotrichosporon cavernicola</name>
    <dbReference type="NCBI Taxonomy" id="279322"/>
    <lineage>
        <taxon>Eukaryota</taxon>
        <taxon>Fungi</taxon>
        <taxon>Dikarya</taxon>
        <taxon>Basidiomycota</taxon>
        <taxon>Agaricomycotina</taxon>
        <taxon>Tremellomycetes</taxon>
        <taxon>Trichosporonales</taxon>
        <taxon>Trichosporonaceae</taxon>
        <taxon>Cutaneotrichosporon</taxon>
    </lineage>
</organism>
<keyword evidence="7" id="KW-0238">DNA-binding</keyword>
<dbReference type="InterPro" id="IPR010994">
    <property type="entry name" value="RuvA_2-like"/>
</dbReference>
<dbReference type="GO" id="GO:0000724">
    <property type="term" value="P:double-strand break repair via homologous recombination"/>
    <property type="evidence" value="ECO:0007669"/>
    <property type="project" value="TreeGrafter"/>
</dbReference>
<dbReference type="AlphaFoldDB" id="A0AA48II10"/>
<dbReference type="Gene3D" id="3.40.50.10130">
    <property type="match status" value="1"/>
</dbReference>
<dbReference type="GO" id="GO:0000014">
    <property type="term" value="F:single-stranded DNA endodeoxyribonuclease activity"/>
    <property type="evidence" value="ECO:0007669"/>
    <property type="project" value="TreeGrafter"/>
</dbReference>
<sequence>MPRRHIPYLSFHKSIIREICRPQKDDLLILAKGLGLRRIVTALLKTYDRKEDLVMVINAHPEDEAGMGDELSIMGVREPGLRILTYEMGVKEREEMYRKGGLFSVTSKILVNDLLKGTVPVELITGLVVLHAETVKQGSLEEFAVRLYRRKNQTGFCKAFSDEPELFAHGLSPMKDMLVNLNMTNVTIWPRYNEAVKEALQTRQAEVVEMYQPMTDHMRECQDAITECMEAMLVELKRDHSLNLDLEDLTVRNAQFKNFDTIVFMRLRPVWHKVGMKTKIHVQALTELRDLQTWLLEYDSATFAAYINTLQRQHFLAQKKTSGPGQYLHDWFNAKAAAHLVQSSQLRVSQPKVTMVGTTPSPIPDGQWRPPDSDAMTGGQESRDEFEFEMEAVRELEERRDLPMGGHVATEEQGDEVMYEIATQVETIPQNIAGSAAADDDEDDLREADPNYPPVFRPIVLSFNADLESRVESRLRKGHEAVLEEQPKWTLLARVLKEIEDTIARVSDSHADQPGTNTVLVMCSSDRTCLQLRQYLTTMEPTDPPFSSGAGKKMMQTLFLSNWQHEKNGQRLANPARYTNGAGADQVQTSKGMEQRMVEARRRGAPSFKRRRMRAGAPARGRREVGIKESTLRELSAFEGGDVNMEQQQMQWAIGDLRQADDDADADADADADDLVEVQPPARLSHRHDTRHAPPPSAASALTSLLARAGVLEEEDLQPRWRDWLSDQGLLEDWDEDYGLLAPEDSIIIRPYGGEDDDILLQELRPRFVVMYEPNLPFIRRLEVYKNCNPGLALRVYQMTYTNSFEEDRYLATMQREADAFHKLIEDRAGMVIPIFNNDPRAPMRDSVVRSRTTYSTRNAGGGEAAQESRIVVDIRELGALLPSLIDAAGIIVVPATLSVGDYILTPKMCVERKALPDLEQSLANGRLHTQCEAMSAHYEICILLIEFEEGKFGIRTKEDARRESAGRGTTEVDGWQDTFYLQSKLVLLALHFPRLRIIWSSSPHESVKILSDLKLNHDEPDEETAILKGSTADDPDGLTPHVENAAAVEMLRAIPGVSGHNLRHVMASVNTIRELVDLSADDLKRILGDENGAKAYGFLHQDGRRQ</sequence>
<keyword evidence="6" id="KW-0378">Hydrolase</keyword>
<evidence type="ECO:0000256" key="4">
    <source>
        <dbReference type="ARBA" id="ARBA00022759"/>
    </source>
</evidence>
<name>A0AA48II10_9TREE</name>
<evidence type="ECO:0000313" key="12">
    <source>
        <dbReference type="EMBL" id="BEI88008.1"/>
    </source>
</evidence>
<feature type="region of interest" description="Disordered" evidence="10">
    <location>
        <begin position="600"/>
        <end position="623"/>
    </location>
</feature>
<dbReference type="GO" id="GO:1901255">
    <property type="term" value="P:nucleotide-excision repair involved in interstrand cross-link repair"/>
    <property type="evidence" value="ECO:0007669"/>
    <property type="project" value="TreeGrafter"/>
</dbReference>
<proteinExistence type="inferred from homology"/>
<accession>A0AA48II10</accession>
<feature type="domain" description="ERCC4" evidence="11">
    <location>
        <begin position="870"/>
        <end position="950"/>
    </location>
</feature>
<keyword evidence="3" id="KW-0540">Nuclease</keyword>
<dbReference type="KEGG" id="ccac:CcaHIS019_0107260"/>
<dbReference type="SUPFAM" id="SSF47781">
    <property type="entry name" value="RuvA domain 2-like"/>
    <property type="match status" value="1"/>
</dbReference>
<dbReference type="RefSeq" id="XP_060453274.1">
    <property type="nucleotide sequence ID" value="XM_060603522.1"/>
</dbReference>
<evidence type="ECO:0000256" key="3">
    <source>
        <dbReference type="ARBA" id="ARBA00022722"/>
    </source>
</evidence>
<dbReference type="GO" id="GO:0003697">
    <property type="term" value="F:single-stranded DNA binding"/>
    <property type="evidence" value="ECO:0007669"/>
    <property type="project" value="TreeGrafter"/>
</dbReference>
<dbReference type="GeneID" id="85491879"/>
<dbReference type="SUPFAM" id="SSF52980">
    <property type="entry name" value="Restriction endonuclease-like"/>
    <property type="match status" value="1"/>
</dbReference>
<dbReference type="CDD" id="cd20078">
    <property type="entry name" value="XPF_nuclease_XPF_euk"/>
    <property type="match status" value="1"/>
</dbReference>
<evidence type="ECO:0000256" key="7">
    <source>
        <dbReference type="ARBA" id="ARBA00023125"/>
    </source>
</evidence>
<feature type="region of interest" description="Disordered" evidence="10">
    <location>
        <begin position="352"/>
        <end position="383"/>
    </location>
</feature>
<evidence type="ECO:0000313" key="13">
    <source>
        <dbReference type="Proteomes" id="UP001233271"/>
    </source>
</evidence>
<dbReference type="Proteomes" id="UP001233271">
    <property type="component" value="Chromosome 1"/>
</dbReference>
<dbReference type="FunFam" id="3.40.50.10130:FF:000002">
    <property type="entry name" value="DNA repair endonuclease XPF"/>
    <property type="match status" value="1"/>
</dbReference>
<dbReference type="GO" id="GO:0000110">
    <property type="term" value="C:nucleotide-excision repair factor 1 complex"/>
    <property type="evidence" value="ECO:0007669"/>
    <property type="project" value="TreeGrafter"/>
</dbReference>
<dbReference type="Gene3D" id="1.10.150.20">
    <property type="entry name" value="5' to 3' exonuclease, C-terminal subdomain"/>
    <property type="match status" value="1"/>
</dbReference>
<comment type="subcellular location">
    <subcellularLocation>
        <location evidence="1">Nucleus</location>
    </subcellularLocation>
</comment>
<evidence type="ECO:0000256" key="10">
    <source>
        <dbReference type="SAM" id="MobiDB-lite"/>
    </source>
</evidence>
<keyword evidence="8" id="KW-0234">DNA repair</keyword>
<evidence type="ECO:0000256" key="9">
    <source>
        <dbReference type="ARBA" id="ARBA00023242"/>
    </source>
</evidence>
<dbReference type="GO" id="GO:0003684">
    <property type="term" value="F:damaged DNA binding"/>
    <property type="evidence" value="ECO:0007669"/>
    <property type="project" value="TreeGrafter"/>
</dbReference>
<keyword evidence="13" id="KW-1185">Reference proteome</keyword>
<dbReference type="GO" id="GO:0000712">
    <property type="term" value="P:resolution of meiotic recombination intermediates"/>
    <property type="evidence" value="ECO:0007669"/>
    <property type="project" value="TreeGrafter"/>
</dbReference>
<keyword evidence="5" id="KW-0227">DNA damage</keyword>
<evidence type="ECO:0000256" key="1">
    <source>
        <dbReference type="ARBA" id="ARBA00004123"/>
    </source>
</evidence>
<reference evidence="12" key="1">
    <citation type="journal article" date="2023" name="BMC Genomics">
        <title>Chromosome-level genome assemblies of Cutaneotrichosporon spp. (Trichosporonales, Basidiomycota) reveal imbalanced evolution between nucleotide sequences and chromosome synteny.</title>
        <authorList>
            <person name="Kobayashi Y."/>
            <person name="Kayamori A."/>
            <person name="Aoki K."/>
            <person name="Shiwa Y."/>
            <person name="Matsutani M."/>
            <person name="Fujita N."/>
            <person name="Sugita T."/>
            <person name="Iwasaki W."/>
            <person name="Tanaka N."/>
            <person name="Takashima M."/>
        </authorList>
    </citation>
    <scope>NUCLEOTIDE SEQUENCE</scope>
    <source>
        <strain evidence="12">HIS019</strain>
    </source>
</reference>
<gene>
    <name evidence="12" type="primary">rad16</name>
    <name evidence="12" type="ORF">CcaverHIS019_0107260</name>
</gene>
<evidence type="ECO:0000256" key="2">
    <source>
        <dbReference type="ARBA" id="ARBA00010015"/>
    </source>
</evidence>
<evidence type="ECO:0000256" key="8">
    <source>
        <dbReference type="ARBA" id="ARBA00023204"/>
    </source>
</evidence>
<evidence type="ECO:0000256" key="5">
    <source>
        <dbReference type="ARBA" id="ARBA00022763"/>
    </source>
</evidence>
<dbReference type="EMBL" id="AP028212">
    <property type="protein sequence ID" value="BEI88008.1"/>
    <property type="molecule type" value="Genomic_DNA"/>
</dbReference>
<dbReference type="InterPro" id="IPR011335">
    <property type="entry name" value="Restrct_endonuc-II-like"/>
</dbReference>
<dbReference type="InterPro" id="IPR006166">
    <property type="entry name" value="ERCC4_domain"/>
</dbReference>
<dbReference type="PANTHER" id="PTHR10150:SF0">
    <property type="entry name" value="DNA REPAIR ENDONUCLEASE XPF"/>
    <property type="match status" value="1"/>
</dbReference>
<keyword evidence="4" id="KW-0255">Endonuclease</keyword>
<protein>
    <recommendedName>
        <fullName evidence="11">ERCC4 domain-containing protein</fullName>
    </recommendedName>
</protein>
<keyword evidence="9" id="KW-0539">Nucleus</keyword>
<evidence type="ECO:0000256" key="6">
    <source>
        <dbReference type="ARBA" id="ARBA00022801"/>
    </source>
</evidence>
<dbReference type="Pfam" id="PF02732">
    <property type="entry name" value="ERCC4"/>
    <property type="match status" value="1"/>
</dbReference>
<evidence type="ECO:0000259" key="11">
    <source>
        <dbReference type="SMART" id="SM00891"/>
    </source>
</evidence>
<dbReference type="PANTHER" id="PTHR10150">
    <property type="entry name" value="DNA REPAIR ENDONUCLEASE XPF"/>
    <property type="match status" value="1"/>
</dbReference>
<comment type="similarity">
    <text evidence="2">Belongs to the XPF family.</text>
</comment>
<dbReference type="SMART" id="SM00891">
    <property type="entry name" value="ERCC4"/>
    <property type="match status" value="1"/>
</dbReference>